<dbReference type="VEuPathDB" id="VectorBase:GAUT009978"/>
<dbReference type="GO" id="GO:0005634">
    <property type="term" value="C:nucleus"/>
    <property type="evidence" value="ECO:0007669"/>
    <property type="project" value="TreeGrafter"/>
</dbReference>
<evidence type="ECO:0000256" key="2">
    <source>
        <dbReference type="SAM" id="MobiDB-lite"/>
    </source>
</evidence>
<evidence type="ECO:0000256" key="1">
    <source>
        <dbReference type="ARBA" id="ARBA00022786"/>
    </source>
</evidence>
<keyword evidence="1" id="KW-0833">Ubl conjugation pathway</keyword>
<feature type="compositionally biased region" description="Acidic residues" evidence="2">
    <location>
        <begin position="186"/>
        <end position="204"/>
    </location>
</feature>
<feature type="region of interest" description="Disordered" evidence="2">
    <location>
        <begin position="184"/>
        <end position="231"/>
    </location>
</feature>
<dbReference type="SUPFAM" id="SSF54001">
    <property type="entry name" value="Cysteine proteinases"/>
    <property type="match status" value="1"/>
</dbReference>
<proteinExistence type="predicted"/>
<dbReference type="PANTHER" id="PTHR46896">
    <property type="entry name" value="SENTRIN-SPECIFIC PROTEASE"/>
    <property type="match status" value="1"/>
</dbReference>
<protein>
    <submittedName>
        <fullName evidence="3">Uncharacterized protein</fullName>
    </submittedName>
</protein>
<dbReference type="EnsemblMetazoa" id="GAUT009978-RA">
    <property type="protein sequence ID" value="GAUT009978-PA"/>
    <property type="gene ID" value="GAUT009978"/>
</dbReference>
<feature type="compositionally biased region" description="Low complexity" evidence="2">
    <location>
        <begin position="205"/>
        <end position="231"/>
    </location>
</feature>
<name>A0A1A9UN13_GLOAU</name>
<dbReference type="InterPro" id="IPR051947">
    <property type="entry name" value="Sentrin-specific_protease"/>
</dbReference>
<dbReference type="GO" id="GO:0005737">
    <property type="term" value="C:cytoplasm"/>
    <property type="evidence" value="ECO:0007669"/>
    <property type="project" value="TreeGrafter"/>
</dbReference>
<dbReference type="GO" id="GO:0070139">
    <property type="term" value="F:SUMO-specific endopeptidase activity"/>
    <property type="evidence" value="ECO:0007669"/>
    <property type="project" value="TreeGrafter"/>
</dbReference>
<evidence type="ECO:0000313" key="4">
    <source>
        <dbReference type="Proteomes" id="UP000078200"/>
    </source>
</evidence>
<organism evidence="3 4">
    <name type="scientific">Glossina austeni</name>
    <name type="common">Savannah tsetse fly</name>
    <dbReference type="NCBI Taxonomy" id="7395"/>
    <lineage>
        <taxon>Eukaryota</taxon>
        <taxon>Metazoa</taxon>
        <taxon>Ecdysozoa</taxon>
        <taxon>Arthropoda</taxon>
        <taxon>Hexapoda</taxon>
        <taxon>Insecta</taxon>
        <taxon>Pterygota</taxon>
        <taxon>Neoptera</taxon>
        <taxon>Endopterygota</taxon>
        <taxon>Diptera</taxon>
        <taxon>Brachycera</taxon>
        <taxon>Muscomorpha</taxon>
        <taxon>Hippoboscoidea</taxon>
        <taxon>Glossinidae</taxon>
        <taxon>Glossina</taxon>
    </lineage>
</organism>
<dbReference type="AlphaFoldDB" id="A0A1A9UN13"/>
<sequence length="382" mass="43513">MKYQGTRNFNTTMWTWLRTSTSTMPKIRPTRRKICLSIHCGCAIGHLQGISDVLSAFAYGIRKCVEEVSLADAQVLMQRATESDRKFADSKLHCESNPTTTQLQPNDIRELLIYPSGKGGISINTEDYLCLATDQYLNDIIIDFYLKGLHDNVSLEIGTTTITPLSKRESASVLAYVCGVRHDDSERDEAEGDDSDLASEDSDYDNCSSNSPNNSQSNASGSSTNANNSASQQPIKRPLILIFDSLAGASRSRVVATLRDYLSCRYKVKLPEIPAHTFNKDNMPGHCVKVPQQNNFTERGLYLPQYVEQFFNDPIRDYRILIKKLAHWFDVIMVTRKREDISNLLQKFMNERNEWLLHNRKEWRTRADSFAFRSQKFVIVLI</sequence>
<dbReference type="InterPro" id="IPR038765">
    <property type="entry name" value="Papain-like_cys_pep_sf"/>
</dbReference>
<dbReference type="GO" id="GO:0016926">
    <property type="term" value="P:protein desumoylation"/>
    <property type="evidence" value="ECO:0007669"/>
    <property type="project" value="TreeGrafter"/>
</dbReference>
<reference evidence="3" key="1">
    <citation type="submission" date="2020-05" db="UniProtKB">
        <authorList>
            <consortium name="EnsemblMetazoa"/>
        </authorList>
    </citation>
    <scope>IDENTIFICATION</scope>
    <source>
        <strain evidence="3">TTRI</strain>
    </source>
</reference>
<evidence type="ECO:0000313" key="3">
    <source>
        <dbReference type="EnsemblMetazoa" id="GAUT009978-PA"/>
    </source>
</evidence>
<accession>A0A1A9UN13</accession>
<dbReference type="Gene3D" id="1.10.418.20">
    <property type="match status" value="2"/>
</dbReference>
<keyword evidence="4" id="KW-1185">Reference proteome</keyword>
<dbReference type="Proteomes" id="UP000078200">
    <property type="component" value="Unassembled WGS sequence"/>
</dbReference>
<dbReference type="STRING" id="7395.A0A1A9UN13"/>
<dbReference type="PANTHER" id="PTHR46896:SF3">
    <property type="entry name" value="FI06413P-RELATED"/>
    <property type="match status" value="1"/>
</dbReference>